<sequence>MKVSAWTIGVVVGEVLSLTRNAGDDESSKALVQGLIEDGDDFLRASLSNYGIDSLAWMALLTVLENKFDIIFSDESASSPEIYTVLGLASAVCERLET</sequence>
<dbReference type="RefSeq" id="WP_386418383.1">
    <property type="nucleotide sequence ID" value="NZ_JBHSZO010000054.1"/>
</dbReference>
<dbReference type="Proteomes" id="UP001596413">
    <property type="component" value="Unassembled WGS sequence"/>
</dbReference>
<evidence type="ECO:0000313" key="2">
    <source>
        <dbReference type="EMBL" id="MFC7221193.1"/>
    </source>
</evidence>
<reference evidence="3" key="1">
    <citation type="journal article" date="2019" name="Int. J. Syst. Evol. Microbiol.">
        <title>The Global Catalogue of Microorganisms (GCM) 10K type strain sequencing project: providing services to taxonomists for standard genome sequencing and annotation.</title>
        <authorList>
            <consortium name="The Broad Institute Genomics Platform"/>
            <consortium name="The Broad Institute Genome Sequencing Center for Infectious Disease"/>
            <person name="Wu L."/>
            <person name="Ma J."/>
        </authorList>
    </citation>
    <scope>NUCLEOTIDE SEQUENCE [LARGE SCALE GENOMIC DNA]</scope>
    <source>
        <strain evidence="3">CGMCC 1.13681</strain>
    </source>
</reference>
<protein>
    <submittedName>
        <fullName evidence="2">Phosphopantetheine-binding protein</fullName>
    </submittedName>
</protein>
<gene>
    <name evidence="2" type="ORF">ACFQLX_23965</name>
</gene>
<dbReference type="Pfam" id="PF00550">
    <property type="entry name" value="PP-binding"/>
    <property type="match status" value="1"/>
</dbReference>
<dbReference type="InterPro" id="IPR009081">
    <property type="entry name" value="PP-bd_ACP"/>
</dbReference>
<accession>A0ABW2GNT4</accession>
<proteinExistence type="predicted"/>
<dbReference type="SUPFAM" id="SSF47336">
    <property type="entry name" value="ACP-like"/>
    <property type="match status" value="1"/>
</dbReference>
<dbReference type="Gene3D" id="1.10.1200.10">
    <property type="entry name" value="ACP-like"/>
    <property type="match status" value="1"/>
</dbReference>
<evidence type="ECO:0000259" key="1">
    <source>
        <dbReference type="Pfam" id="PF00550"/>
    </source>
</evidence>
<dbReference type="EMBL" id="JBHSZO010000054">
    <property type="protein sequence ID" value="MFC7221193.1"/>
    <property type="molecule type" value="Genomic_DNA"/>
</dbReference>
<dbReference type="InterPro" id="IPR036736">
    <property type="entry name" value="ACP-like_sf"/>
</dbReference>
<name>A0ABW2GNT4_9ACTN</name>
<feature type="domain" description="Carrier" evidence="1">
    <location>
        <begin position="34"/>
        <end position="75"/>
    </location>
</feature>
<keyword evidence="3" id="KW-1185">Reference proteome</keyword>
<organism evidence="2 3">
    <name type="scientific">Streptomyces polyrhachis</name>
    <dbReference type="NCBI Taxonomy" id="1282885"/>
    <lineage>
        <taxon>Bacteria</taxon>
        <taxon>Bacillati</taxon>
        <taxon>Actinomycetota</taxon>
        <taxon>Actinomycetes</taxon>
        <taxon>Kitasatosporales</taxon>
        <taxon>Streptomycetaceae</taxon>
        <taxon>Streptomyces</taxon>
    </lineage>
</organism>
<evidence type="ECO:0000313" key="3">
    <source>
        <dbReference type="Proteomes" id="UP001596413"/>
    </source>
</evidence>
<comment type="caution">
    <text evidence="2">The sequence shown here is derived from an EMBL/GenBank/DDBJ whole genome shotgun (WGS) entry which is preliminary data.</text>
</comment>